<dbReference type="GO" id="GO:0007076">
    <property type="term" value="P:mitotic chromosome condensation"/>
    <property type="evidence" value="ECO:0007669"/>
    <property type="project" value="InterPro"/>
</dbReference>
<feature type="region of interest" description="Disordered" evidence="12">
    <location>
        <begin position="27"/>
        <end position="47"/>
    </location>
</feature>
<dbReference type="GO" id="GO:0005737">
    <property type="term" value="C:cytoplasm"/>
    <property type="evidence" value="ECO:0007669"/>
    <property type="project" value="UniProtKB-SubCell"/>
</dbReference>
<evidence type="ECO:0000256" key="11">
    <source>
        <dbReference type="PIRNR" id="PIRNR017126"/>
    </source>
</evidence>
<reference evidence="13" key="1">
    <citation type="submission" date="2016-03" db="EMBL/GenBank/DDBJ databases">
        <title>Mechanisms controlling the formation of the plant cell surface in tip-growing cells are functionally conserved among land plants.</title>
        <authorList>
            <person name="Honkanen S."/>
            <person name="Jones V.A."/>
            <person name="Morieri G."/>
            <person name="Champion C."/>
            <person name="Hetherington A.J."/>
            <person name="Kelly S."/>
            <person name="Saint-Marcoux D."/>
            <person name="Proust H."/>
            <person name="Prescott H."/>
            <person name="Dolan L."/>
        </authorList>
    </citation>
    <scope>NUCLEOTIDE SEQUENCE [LARGE SCALE GENOMIC DNA]</scope>
    <source>
        <tissue evidence="13">Whole gametophyte</tissue>
    </source>
</reference>
<name>A0A176VYP2_MARPO</name>
<evidence type="ECO:0000256" key="9">
    <source>
        <dbReference type="ARBA" id="ARBA00023067"/>
    </source>
</evidence>
<gene>
    <name evidence="13" type="ORF">AXG93_1712s1060</name>
</gene>
<evidence type="ECO:0000256" key="5">
    <source>
        <dbReference type="ARBA" id="ARBA00022454"/>
    </source>
</evidence>
<feature type="compositionally biased region" description="Polar residues" evidence="12">
    <location>
        <begin position="35"/>
        <end position="44"/>
    </location>
</feature>
<comment type="function">
    <text evidence="11">Regulatory subunit of the condensin complex, a complex required for conversion of interphase chromatin into mitotic-like condense chromosomes.</text>
</comment>
<evidence type="ECO:0000256" key="3">
    <source>
        <dbReference type="ARBA" id="ARBA00009471"/>
    </source>
</evidence>
<comment type="similarity">
    <text evidence="3 11">Belongs to the CND2 (condensin subunit 2) family.</text>
</comment>
<evidence type="ECO:0000313" key="14">
    <source>
        <dbReference type="Proteomes" id="UP000077202"/>
    </source>
</evidence>
<evidence type="ECO:0000313" key="13">
    <source>
        <dbReference type="EMBL" id="OAE25928.1"/>
    </source>
</evidence>
<evidence type="ECO:0000256" key="12">
    <source>
        <dbReference type="SAM" id="MobiDB-lite"/>
    </source>
</evidence>
<proteinExistence type="inferred from homology"/>
<evidence type="ECO:0000256" key="2">
    <source>
        <dbReference type="ARBA" id="ARBA00004496"/>
    </source>
</evidence>
<evidence type="ECO:0000256" key="7">
    <source>
        <dbReference type="ARBA" id="ARBA00022618"/>
    </source>
</evidence>
<feature type="region of interest" description="Disordered" evidence="12">
    <location>
        <begin position="484"/>
        <end position="509"/>
    </location>
</feature>
<dbReference type="PANTHER" id="PTHR13108">
    <property type="entry name" value="CONDENSIN COMPLEX SUBUNIT 2"/>
    <property type="match status" value="1"/>
</dbReference>
<keyword evidence="6" id="KW-0963">Cytoplasm</keyword>
<comment type="caution">
    <text evidence="13">The sequence shown here is derived from an EMBL/GenBank/DDBJ whole genome shotgun (WGS) entry which is preliminary data.</text>
</comment>
<keyword evidence="9 11" id="KW-0226">DNA condensation</keyword>
<dbReference type="GO" id="GO:0051301">
    <property type="term" value="P:cell division"/>
    <property type="evidence" value="ECO:0007669"/>
    <property type="project" value="UniProtKB-KW"/>
</dbReference>
<dbReference type="PANTHER" id="PTHR13108:SF9">
    <property type="entry name" value="CONDENSIN COMPLEX SUBUNIT 2"/>
    <property type="match status" value="1"/>
</dbReference>
<dbReference type="Pfam" id="PF05786">
    <property type="entry name" value="Cnd2"/>
    <property type="match status" value="2"/>
</dbReference>
<evidence type="ECO:0000256" key="4">
    <source>
        <dbReference type="ARBA" id="ARBA00016065"/>
    </source>
</evidence>
<evidence type="ECO:0000256" key="10">
    <source>
        <dbReference type="ARBA" id="ARBA00023306"/>
    </source>
</evidence>
<dbReference type="Proteomes" id="UP000077202">
    <property type="component" value="Unassembled WGS sequence"/>
</dbReference>
<feature type="compositionally biased region" description="Basic and acidic residues" evidence="12">
    <location>
        <begin position="197"/>
        <end position="209"/>
    </location>
</feature>
<keyword evidence="14" id="KW-1185">Reference proteome</keyword>
<dbReference type="PIRSF" id="PIRSF017126">
    <property type="entry name" value="Condensin_H"/>
    <property type="match status" value="1"/>
</dbReference>
<keyword evidence="10 11" id="KW-0131">Cell cycle</keyword>
<evidence type="ECO:0000256" key="1">
    <source>
        <dbReference type="ARBA" id="ARBA00004286"/>
    </source>
</evidence>
<evidence type="ECO:0000256" key="8">
    <source>
        <dbReference type="ARBA" id="ARBA00022776"/>
    </source>
</evidence>
<keyword evidence="8 11" id="KW-0498">Mitosis</keyword>
<keyword evidence="5" id="KW-0158">Chromosome</keyword>
<dbReference type="InterPro" id="IPR022816">
    <property type="entry name" value="Condensin_barren_su2"/>
</dbReference>
<keyword evidence="7 11" id="KW-0132">Cell division</keyword>
<dbReference type="EMBL" id="LVLJ01002271">
    <property type="protein sequence ID" value="OAE25928.1"/>
    <property type="molecule type" value="Genomic_DNA"/>
</dbReference>
<organism evidence="13 14">
    <name type="scientific">Marchantia polymorpha subsp. ruderalis</name>
    <dbReference type="NCBI Taxonomy" id="1480154"/>
    <lineage>
        <taxon>Eukaryota</taxon>
        <taxon>Viridiplantae</taxon>
        <taxon>Streptophyta</taxon>
        <taxon>Embryophyta</taxon>
        <taxon>Marchantiophyta</taxon>
        <taxon>Marchantiopsida</taxon>
        <taxon>Marchantiidae</taxon>
        <taxon>Marchantiales</taxon>
        <taxon>Marchantiaceae</taxon>
        <taxon>Marchantia</taxon>
    </lineage>
</organism>
<comment type="subcellular location">
    <subcellularLocation>
        <location evidence="1">Chromosome</location>
    </subcellularLocation>
    <subcellularLocation>
        <location evidence="2">Cytoplasm</location>
    </subcellularLocation>
</comment>
<sequence>MGDDGFGSVAPAQVRTRAINVNEQCKTPVAGRTPSGAQSITPSRPKTPLRLLMSPGLALLSPNDDEEERAMARAARARAQRRSLGLEKDRAGLGTPSLVSEPDNILSHDALKNLLQNCLKLSAANKINQGNTWDLKLIDHLSDLVKNDSEDEGRTNFQMASCTLETGVKIYSYRVDSVHSEAYKLMGGLSRNANDTSRTEASNKSHNENENDFNQESNPAATGPRKVTGTTLETSYEALNAKKIDVAFNVDPLFHQTSAQFDEGGAGGLLLNNLSVYRGCEIVFDSHEVPEKVMKSEAAAAASNAQTTPIDLSFMKESIDQMISLLSKETEITPTLRDILKLISDPSRAVAEAETNQSYPANGTTGDASTFSPSFDTMQDDAAPLHDPGEVDDHVYEGLDDSSINGGLDALSPHSEAWGNNDHGLDFEGRDQEVISVALQFIDEGEIDRPGGDSWGQDPLGWLTVGDGLLGRCNDWAGPGHWKYAKPKSNMKSDSTDSPEKPKIKRKKKEPYVIDFENLPEIDRSAFEPSKNPRSSFMPHSLTPASLLLPEDYHFETSSLLKFFLRPSTLWFRRKTKISPGRGSTTPEDFTTLFTEARWDDDAHEATNDWSDGNAHSDVDDGIDMVSQPRKVQKIEVNYDKHSKQVDVRVLKQVLWKQLQGGSAVLDQEDKNEEMDENGLSFQDILKHIPDDCPAAAREDISVHLCFICLLHLANERNLRLQDCPSMDDLRVFNIQQDS</sequence>
<accession>A0A176VYP2</accession>
<evidence type="ECO:0000256" key="6">
    <source>
        <dbReference type="ARBA" id="ARBA00022490"/>
    </source>
</evidence>
<dbReference type="GO" id="GO:0000796">
    <property type="term" value="C:condensin complex"/>
    <property type="evidence" value="ECO:0007669"/>
    <property type="project" value="InterPro"/>
</dbReference>
<protein>
    <recommendedName>
        <fullName evidence="4 11">Condensin complex subunit 2</fullName>
    </recommendedName>
</protein>
<dbReference type="AlphaFoldDB" id="A0A176VYP2"/>
<feature type="region of interest" description="Disordered" evidence="12">
    <location>
        <begin position="190"/>
        <end position="227"/>
    </location>
</feature>
<dbReference type="GO" id="GO:0003682">
    <property type="term" value="F:chromatin binding"/>
    <property type="evidence" value="ECO:0007669"/>
    <property type="project" value="TreeGrafter"/>
</dbReference>